<keyword evidence="4 9" id="KW-0378">Hydrolase</keyword>
<evidence type="ECO:0000313" key="12">
    <source>
        <dbReference type="Proteomes" id="UP000038045"/>
    </source>
</evidence>
<evidence type="ECO:0000256" key="10">
    <source>
        <dbReference type="SAM" id="MobiDB-lite"/>
    </source>
</evidence>
<dbReference type="Pfam" id="PF00431">
    <property type="entry name" value="CUB"/>
    <property type="match status" value="1"/>
</dbReference>
<dbReference type="InterPro" id="IPR035914">
    <property type="entry name" value="Sperma_CUB_dom_sf"/>
</dbReference>
<feature type="region of interest" description="Disordered" evidence="10">
    <location>
        <begin position="387"/>
        <end position="413"/>
    </location>
</feature>
<feature type="domain" description="Peptidase M12A" evidence="11">
    <location>
        <begin position="38"/>
        <end position="234"/>
    </location>
</feature>
<evidence type="ECO:0000256" key="4">
    <source>
        <dbReference type="ARBA" id="ARBA00022801"/>
    </source>
</evidence>
<feature type="chain" id="PRO_5005733264" description="Metalloendopeptidase" evidence="9">
    <location>
        <begin position="18"/>
        <end position="413"/>
    </location>
</feature>
<dbReference type="InterPro" id="IPR000742">
    <property type="entry name" value="EGF"/>
</dbReference>
<evidence type="ECO:0000256" key="8">
    <source>
        <dbReference type="PROSITE-ProRule" id="PRU01211"/>
    </source>
</evidence>
<keyword evidence="12" id="KW-1185">Reference proteome</keyword>
<keyword evidence="2 9" id="KW-0645">Protease</keyword>
<evidence type="ECO:0000256" key="6">
    <source>
        <dbReference type="ARBA" id="ARBA00023049"/>
    </source>
</evidence>
<dbReference type="PANTHER" id="PTHR10127">
    <property type="entry name" value="DISCOIDIN, CUB, EGF, LAMININ , AND ZINC METALLOPROTEASE DOMAIN CONTAINING"/>
    <property type="match status" value="1"/>
</dbReference>
<dbReference type="Proteomes" id="UP000038045">
    <property type="component" value="Unplaced"/>
</dbReference>
<evidence type="ECO:0000256" key="2">
    <source>
        <dbReference type="ARBA" id="ARBA00022670"/>
    </source>
</evidence>
<protein>
    <recommendedName>
        <fullName evidence="9">Metalloendopeptidase</fullName>
        <ecNumber evidence="9">3.4.24.-</ecNumber>
    </recommendedName>
</protein>
<name>A0A0N4ZM57_PARTI</name>
<comment type="caution">
    <text evidence="8">Lacks conserved residue(s) required for the propagation of feature annotation.</text>
</comment>
<evidence type="ECO:0000259" key="11">
    <source>
        <dbReference type="PROSITE" id="PS51864"/>
    </source>
</evidence>
<dbReference type="InterPro" id="IPR024079">
    <property type="entry name" value="MetalloPept_cat_dom_sf"/>
</dbReference>
<comment type="cofactor">
    <cofactor evidence="9">
        <name>Zn(2+)</name>
        <dbReference type="ChEBI" id="CHEBI:29105"/>
    </cofactor>
    <text evidence="9">Binds 1 zinc ion per subunit.</text>
</comment>
<proteinExistence type="predicted"/>
<dbReference type="WBParaSite" id="PTRK_0000961600.1">
    <property type="protein sequence ID" value="PTRK_0000961600.1"/>
    <property type="gene ID" value="PTRK_0000961600"/>
</dbReference>
<feature type="compositionally biased region" description="Basic residues" evidence="10">
    <location>
        <begin position="388"/>
        <end position="413"/>
    </location>
</feature>
<evidence type="ECO:0000256" key="5">
    <source>
        <dbReference type="ARBA" id="ARBA00022833"/>
    </source>
</evidence>
<evidence type="ECO:0000256" key="7">
    <source>
        <dbReference type="ARBA" id="ARBA00023157"/>
    </source>
</evidence>
<dbReference type="STRING" id="131310.A0A0N4ZM57"/>
<dbReference type="PROSITE" id="PS01186">
    <property type="entry name" value="EGF_2"/>
    <property type="match status" value="1"/>
</dbReference>
<keyword evidence="5 9" id="KW-0862">Zinc</keyword>
<dbReference type="Pfam" id="PF01400">
    <property type="entry name" value="Astacin"/>
    <property type="match status" value="1"/>
</dbReference>
<dbReference type="PROSITE" id="PS51864">
    <property type="entry name" value="ASTACIN"/>
    <property type="match status" value="1"/>
</dbReference>
<dbReference type="InterPro" id="IPR002049">
    <property type="entry name" value="LE_dom"/>
</dbReference>
<dbReference type="CDD" id="cd00055">
    <property type="entry name" value="EGF_Lam"/>
    <property type="match status" value="1"/>
</dbReference>
<dbReference type="SUPFAM" id="SSF55486">
    <property type="entry name" value="Metalloproteases ('zincins'), catalytic domain"/>
    <property type="match status" value="1"/>
</dbReference>
<dbReference type="GO" id="GO:0008270">
    <property type="term" value="F:zinc ion binding"/>
    <property type="evidence" value="ECO:0007669"/>
    <property type="project" value="InterPro"/>
</dbReference>
<dbReference type="GO" id="GO:0004222">
    <property type="term" value="F:metalloendopeptidase activity"/>
    <property type="evidence" value="ECO:0007669"/>
    <property type="project" value="UniProtKB-UniRule"/>
</dbReference>
<dbReference type="InterPro" id="IPR006026">
    <property type="entry name" value="Peptidase_Metallo"/>
</dbReference>
<evidence type="ECO:0000256" key="1">
    <source>
        <dbReference type="ARBA" id="ARBA00022536"/>
    </source>
</evidence>
<dbReference type="AlphaFoldDB" id="A0A0N4ZM57"/>
<feature type="signal peptide" evidence="9">
    <location>
        <begin position="1"/>
        <end position="17"/>
    </location>
</feature>
<keyword evidence="3 9" id="KW-0479">Metal-binding</keyword>
<dbReference type="EC" id="3.4.24.-" evidence="9"/>
<keyword evidence="1" id="KW-0245">EGF-like domain</keyword>
<accession>A0A0N4ZM57</accession>
<dbReference type="GO" id="GO:0006508">
    <property type="term" value="P:proteolysis"/>
    <property type="evidence" value="ECO:0007669"/>
    <property type="project" value="UniProtKB-KW"/>
</dbReference>
<dbReference type="PROSITE" id="PS00022">
    <property type="entry name" value="EGF_1"/>
    <property type="match status" value="1"/>
</dbReference>
<sequence length="413" mass="47602">MILNFILLLWLFASSDSVKIYNSFSANIKENDLTRDKRSIVTAERERWRFPLSYFIEDGLNKDNIKAAIKKFESQTCLRFFKSTRLQADKQGLHFQPHQYCGTIIGNIYGDKAHVLGVDDYCNSSVGALQYLMGYTFGMVNQQSRSDRDKYVDVFMENVEPDDVLGFRKYDETEAEHYGLGYDFGSIFQYGIREFSVNGNYTILPKVILYKYMMGQRVGFSFNDYKLLNFHYCQKQIRKSAGKKLTCLNSGYPDPNKKGKCKCPHGYAGQRCDRIDCSDKKCAKTKYIAKSKYQKLKVQGKKNCTFLIQAPKGHRINIKVLQSITPKGKPCLKNSGLEIKHYKDKGATGLCVCGMKRDYELSSEDNKVLVIYKGLEASNMVQMEYKSYKQKNHHKPSHKPKPKKKVNQKGRHN</sequence>
<dbReference type="InterPro" id="IPR000859">
    <property type="entry name" value="CUB_dom"/>
</dbReference>
<reference evidence="13" key="1">
    <citation type="submission" date="2017-02" db="UniProtKB">
        <authorList>
            <consortium name="WormBaseParasite"/>
        </authorList>
    </citation>
    <scope>IDENTIFICATION</scope>
</reference>
<dbReference type="Gene3D" id="2.60.120.290">
    <property type="entry name" value="Spermadhesin, CUB domain"/>
    <property type="match status" value="1"/>
</dbReference>
<dbReference type="Gene3D" id="3.40.390.10">
    <property type="entry name" value="Collagenase (Catalytic Domain)"/>
    <property type="match status" value="1"/>
</dbReference>
<keyword evidence="6 9" id="KW-0482">Metalloprotease</keyword>
<evidence type="ECO:0000313" key="13">
    <source>
        <dbReference type="WBParaSite" id="PTRK_0000961600.1"/>
    </source>
</evidence>
<dbReference type="SMART" id="SM00235">
    <property type="entry name" value="ZnMc"/>
    <property type="match status" value="1"/>
</dbReference>
<keyword evidence="9" id="KW-0732">Signal</keyword>
<evidence type="ECO:0000256" key="3">
    <source>
        <dbReference type="ARBA" id="ARBA00022723"/>
    </source>
</evidence>
<organism evidence="12 13">
    <name type="scientific">Parastrongyloides trichosuri</name>
    <name type="common">Possum-specific nematode worm</name>
    <dbReference type="NCBI Taxonomy" id="131310"/>
    <lineage>
        <taxon>Eukaryota</taxon>
        <taxon>Metazoa</taxon>
        <taxon>Ecdysozoa</taxon>
        <taxon>Nematoda</taxon>
        <taxon>Chromadorea</taxon>
        <taxon>Rhabditida</taxon>
        <taxon>Tylenchina</taxon>
        <taxon>Panagrolaimomorpha</taxon>
        <taxon>Strongyloidoidea</taxon>
        <taxon>Strongyloididae</taxon>
        <taxon>Parastrongyloides</taxon>
    </lineage>
</organism>
<dbReference type="PANTHER" id="PTHR10127:SF780">
    <property type="entry name" value="METALLOENDOPEPTIDASE"/>
    <property type="match status" value="1"/>
</dbReference>
<keyword evidence="7" id="KW-1015">Disulfide bond</keyword>
<dbReference type="PRINTS" id="PR00480">
    <property type="entry name" value="ASTACIN"/>
</dbReference>
<evidence type="ECO:0000256" key="9">
    <source>
        <dbReference type="RuleBase" id="RU361183"/>
    </source>
</evidence>
<dbReference type="InterPro" id="IPR001506">
    <property type="entry name" value="Peptidase_M12A"/>
</dbReference>